<dbReference type="EMBL" id="CAJPDQ010000001">
    <property type="protein sequence ID" value="CAF9903929.1"/>
    <property type="molecule type" value="Genomic_DNA"/>
</dbReference>
<evidence type="ECO:0000256" key="5">
    <source>
        <dbReference type="SAM" id="Coils"/>
    </source>
</evidence>
<evidence type="ECO:0000256" key="1">
    <source>
        <dbReference type="ARBA" id="ARBA00004141"/>
    </source>
</evidence>
<feature type="compositionally biased region" description="Basic and acidic residues" evidence="6">
    <location>
        <begin position="495"/>
        <end position="509"/>
    </location>
</feature>
<name>A0A8H3EES9_9LECA</name>
<keyword evidence="2 7" id="KW-0812">Transmembrane</keyword>
<proteinExistence type="predicted"/>
<sequence length="509" mass="58520">MASAMTASQSDLFRTFCDESDLKTRESDKFEQSLQRHLRKASRWGQIGFLWALIRFRADGSLISVHHTGSSYSSKPEVELVDLLDESSEDDFRIFIRTVGGLAGLSADEISALNRTWQIPDHVWLSLLDEDPVLYDLMSNQTRSISIDARQVYIPKSASGKINCALIFLGKPNVVMHPSWAPTLTSYEPKRERLGLADSRPAKALGEYSLIAWLIDQAFQRQCASPSDFVFLCAEALLRPCVLVLALRIQKQVELSFHTREFETPWSLDDLLKHSAILMICQDTIQGFPSWMNNHIGTNDIDDRAEFRARTLRQYELKIKQLERSIAFCKERLELSFAQKGAMMAEESISEMKFSKILTIIAIVYLPVSVASSIFGMNVQEINGQGVGIVWFVVTIFVTLAALLLCWLLFAYIATQRRKIKHLDSATIRKMDYMWEGRPWKHRLFFVGWSRHRVRGWLERIRESQLTYKLRNLKDAIQGRNRNPTRSTPSILSWRSRDRDRESRSEVST</sequence>
<dbReference type="GO" id="GO:0016020">
    <property type="term" value="C:membrane"/>
    <property type="evidence" value="ECO:0007669"/>
    <property type="project" value="UniProtKB-SubCell"/>
</dbReference>
<feature type="transmembrane region" description="Helical" evidence="7">
    <location>
        <begin position="357"/>
        <end position="377"/>
    </location>
</feature>
<protein>
    <submittedName>
        <fullName evidence="8">Uncharacterized protein</fullName>
    </submittedName>
</protein>
<evidence type="ECO:0000256" key="2">
    <source>
        <dbReference type="ARBA" id="ARBA00022692"/>
    </source>
</evidence>
<dbReference type="GO" id="GO:0046873">
    <property type="term" value="F:metal ion transmembrane transporter activity"/>
    <property type="evidence" value="ECO:0007669"/>
    <property type="project" value="InterPro"/>
</dbReference>
<evidence type="ECO:0000256" key="4">
    <source>
        <dbReference type="ARBA" id="ARBA00023136"/>
    </source>
</evidence>
<dbReference type="InterPro" id="IPR045863">
    <property type="entry name" value="CorA_TM1_TM2"/>
</dbReference>
<dbReference type="OrthoDB" id="3801263at2759"/>
<keyword evidence="4 7" id="KW-0472">Membrane</keyword>
<dbReference type="InterPro" id="IPR002523">
    <property type="entry name" value="MgTranspt_CorA/ZnTranspt_ZntB"/>
</dbReference>
<evidence type="ECO:0000256" key="3">
    <source>
        <dbReference type="ARBA" id="ARBA00022989"/>
    </source>
</evidence>
<feature type="coiled-coil region" evidence="5">
    <location>
        <begin position="305"/>
        <end position="332"/>
    </location>
</feature>
<evidence type="ECO:0000256" key="7">
    <source>
        <dbReference type="SAM" id="Phobius"/>
    </source>
</evidence>
<accession>A0A8H3EES9</accession>
<feature type="region of interest" description="Disordered" evidence="6">
    <location>
        <begin position="479"/>
        <end position="509"/>
    </location>
</feature>
<evidence type="ECO:0000313" key="8">
    <source>
        <dbReference type="EMBL" id="CAF9903929.1"/>
    </source>
</evidence>
<feature type="transmembrane region" description="Helical" evidence="7">
    <location>
        <begin position="389"/>
        <end position="413"/>
    </location>
</feature>
<keyword evidence="5" id="KW-0175">Coiled coil</keyword>
<comment type="caution">
    <text evidence="8">The sequence shown here is derived from an EMBL/GenBank/DDBJ whole genome shotgun (WGS) entry which is preliminary data.</text>
</comment>
<keyword evidence="9" id="KW-1185">Reference proteome</keyword>
<evidence type="ECO:0000313" key="9">
    <source>
        <dbReference type="Proteomes" id="UP000664169"/>
    </source>
</evidence>
<organism evidence="8 9">
    <name type="scientific">Gomphillus americanus</name>
    <dbReference type="NCBI Taxonomy" id="1940652"/>
    <lineage>
        <taxon>Eukaryota</taxon>
        <taxon>Fungi</taxon>
        <taxon>Dikarya</taxon>
        <taxon>Ascomycota</taxon>
        <taxon>Pezizomycotina</taxon>
        <taxon>Lecanoromycetes</taxon>
        <taxon>OSLEUM clade</taxon>
        <taxon>Ostropomycetidae</taxon>
        <taxon>Ostropales</taxon>
        <taxon>Graphidaceae</taxon>
        <taxon>Gomphilloideae</taxon>
        <taxon>Gomphillus</taxon>
    </lineage>
</organism>
<evidence type="ECO:0000256" key="6">
    <source>
        <dbReference type="SAM" id="MobiDB-lite"/>
    </source>
</evidence>
<dbReference type="Gene3D" id="1.20.58.340">
    <property type="entry name" value="Magnesium transport protein CorA, transmembrane region"/>
    <property type="match status" value="1"/>
</dbReference>
<comment type="subcellular location">
    <subcellularLocation>
        <location evidence="1">Membrane</location>
        <topology evidence="1">Multi-pass membrane protein</topology>
    </subcellularLocation>
</comment>
<dbReference type="Pfam" id="PF01544">
    <property type="entry name" value="CorA"/>
    <property type="match status" value="1"/>
</dbReference>
<feature type="compositionally biased region" description="Polar residues" evidence="6">
    <location>
        <begin position="480"/>
        <end position="491"/>
    </location>
</feature>
<dbReference type="Proteomes" id="UP000664169">
    <property type="component" value="Unassembled WGS sequence"/>
</dbReference>
<reference evidence="8" key="1">
    <citation type="submission" date="2021-03" db="EMBL/GenBank/DDBJ databases">
        <authorList>
            <person name="Tagirdzhanova G."/>
        </authorList>
    </citation>
    <scope>NUCLEOTIDE SEQUENCE</scope>
</reference>
<dbReference type="SUPFAM" id="SSF144083">
    <property type="entry name" value="Magnesium transport protein CorA, transmembrane region"/>
    <property type="match status" value="1"/>
</dbReference>
<dbReference type="AlphaFoldDB" id="A0A8H3EES9"/>
<gene>
    <name evidence="8" type="ORF">GOMPHAMPRED_000638</name>
</gene>
<keyword evidence="3 7" id="KW-1133">Transmembrane helix</keyword>